<protein>
    <submittedName>
        <fullName evidence="1">Uncharacterized protein</fullName>
    </submittedName>
</protein>
<accession>B0NRZ8</accession>
<reference evidence="1 2" key="2">
    <citation type="submission" date="2007-11" db="EMBL/GenBank/DDBJ databases">
        <authorList>
            <person name="Fulton L."/>
            <person name="Clifton S."/>
            <person name="Fulton B."/>
            <person name="Xu J."/>
            <person name="Minx P."/>
            <person name="Pepin K.H."/>
            <person name="Johnson M."/>
            <person name="Thiruvilangam P."/>
            <person name="Bhonagiri V."/>
            <person name="Nash W.E."/>
            <person name="Mardis E.R."/>
            <person name="Wilson R.K."/>
        </authorList>
    </citation>
    <scope>NUCLEOTIDE SEQUENCE [LARGE SCALE GENOMIC DNA]</scope>
    <source>
        <strain evidence="1 2">ATCC 43183</strain>
    </source>
</reference>
<gene>
    <name evidence="1" type="ORF">BACSTE_02259</name>
</gene>
<evidence type="ECO:0000313" key="1">
    <source>
        <dbReference type="EMBL" id="EDS14573.1"/>
    </source>
</evidence>
<dbReference type="Proteomes" id="UP000004713">
    <property type="component" value="Unassembled WGS sequence"/>
</dbReference>
<reference evidence="1 2" key="1">
    <citation type="submission" date="2007-11" db="EMBL/GenBank/DDBJ databases">
        <title>Draft genome sequence of Bacteroides stercoris(ATCC 43183).</title>
        <authorList>
            <person name="Sudarsanam P."/>
            <person name="Ley R."/>
            <person name="Guruge J."/>
            <person name="Turnbaugh P.J."/>
            <person name="Mahowald M."/>
            <person name="Liep D."/>
            <person name="Gordon J."/>
        </authorList>
    </citation>
    <scope>NUCLEOTIDE SEQUENCE [LARGE SCALE GENOMIC DNA]</scope>
    <source>
        <strain evidence="1 2">ATCC 43183</strain>
    </source>
</reference>
<dbReference type="HOGENOM" id="CLU_3196348_0_0_10"/>
<proteinExistence type="predicted"/>
<dbReference type="AlphaFoldDB" id="B0NRZ8"/>
<comment type="caution">
    <text evidence="1">The sequence shown here is derived from an EMBL/GenBank/DDBJ whole genome shotgun (WGS) entry which is preliminary data.</text>
</comment>
<dbReference type="EMBL" id="ABFZ02000020">
    <property type="protein sequence ID" value="EDS14573.1"/>
    <property type="molecule type" value="Genomic_DNA"/>
</dbReference>
<sequence>MYIVGSSHHHNTGRTQQLVCYHSLFILVKYDNRTNIQFIYIMTRR</sequence>
<name>B0NRZ8_BACSE</name>
<organism evidence="1 2">
    <name type="scientific">Bacteroides stercoris ATCC 43183</name>
    <dbReference type="NCBI Taxonomy" id="449673"/>
    <lineage>
        <taxon>Bacteria</taxon>
        <taxon>Pseudomonadati</taxon>
        <taxon>Bacteroidota</taxon>
        <taxon>Bacteroidia</taxon>
        <taxon>Bacteroidales</taxon>
        <taxon>Bacteroidaceae</taxon>
        <taxon>Bacteroides</taxon>
    </lineage>
</organism>
<evidence type="ECO:0000313" key="2">
    <source>
        <dbReference type="Proteomes" id="UP000004713"/>
    </source>
</evidence>